<dbReference type="SUPFAM" id="SSF103473">
    <property type="entry name" value="MFS general substrate transporter"/>
    <property type="match status" value="1"/>
</dbReference>
<keyword evidence="8" id="KW-1185">Reference proteome</keyword>
<gene>
    <name evidence="7" type="ORF">KGM_202161B</name>
</gene>
<dbReference type="KEGG" id="dpl:KGM_202161B"/>
<reference evidence="7 8" key="1">
    <citation type="journal article" date="2011" name="Cell">
        <title>The monarch butterfly genome yields insights into long-distance migration.</title>
        <authorList>
            <person name="Zhan S."/>
            <person name="Merlin C."/>
            <person name="Boore J.L."/>
            <person name="Reppert S.M."/>
        </authorList>
    </citation>
    <scope>NUCLEOTIDE SEQUENCE [LARGE SCALE GENOMIC DNA]</scope>
    <source>
        <strain evidence="7">F-2</strain>
    </source>
</reference>
<evidence type="ECO:0000256" key="4">
    <source>
        <dbReference type="ARBA" id="ARBA00023136"/>
    </source>
</evidence>
<keyword evidence="4 5" id="KW-0472">Membrane</keyword>
<feature type="domain" description="Major facilitator superfamily (MFS) profile" evidence="6">
    <location>
        <begin position="1"/>
        <end position="137"/>
    </location>
</feature>
<organism evidence="7 8">
    <name type="scientific">Danaus plexippus plexippus</name>
    <dbReference type="NCBI Taxonomy" id="278856"/>
    <lineage>
        <taxon>Eukaryota</taxon>
        <taxon>Metazoa</taxon>
        <taxon>Ecdysozoa</taxon>
        <taxon>Arthropoda</taxon>
        <taxon>Hexapoda</taxon>
        <taxon>Insecta</taxon>
        <taxon>Pterygota</taxon>
        <taxon>Neoptera</taxon>
        <taxon>Endopterygota</taxon>
        <taxon>Lepidoptera</taxon>
        <taxon>Glossata</taxon>
        <taxon>Ditrysia</taxon>
        <taxon>Papilionoidea</taxon>
        <taxon>Nymphalidae</taxon>
        <taxon>Danainae</taxon>
        <taxon>Danaini</taxon>
        <taxon>Danaina</taxon>
        <taxon>Danaus</taxon>
        <taxon>Danaus</taxon>
    </lineage>
</organism>
<dbReference type="GO" id="GO:0022857">
    <property type="term" value="F:transmembrane transporter activity"/>
    <property type="evidence" value="ECO:0007669"/>
    <property type="project" value="InterPro"/>
</dbReference>
<evidence type="ECO:0000256" key="5">
    <source>
        <dbReference type="SAM" id="Phobius"/>
    </source>
</evidence>
<evidence type="ECO:0000256" key="1">
    <source>
        <dbReference type="ARBA" id="ARBA00004141"/>
    </source>
</evidence>
<dbReference type="AlphaFoldDB" id="A0A212ERD2"/>
<accession>A0A212ERD2</accession>
<feature type="non-terminal residue" evidence="7">
    <location>
        <position position="1"/>
    </location>
</feature>
<comment type="subcellular location">
    <subcellularLocation>
        <location evidence="1">Membrane</location>
        <topology evidence="1">Multi-pass membrane protein</topology>
    </subcellularLocation>
</comment>
<dbReference type="PANTHER" id="PTHR24064">
    <property type="entry name" value="SOLUTE CARRIER FAMILY 22 MEMBER"/>
    <property type="match status" value="1"/>
</dbReference>
<evidence type="ECO:0000256" key="3">
    <source>
        <dbReference type="ARBA" id="ARBA00022989"/>
    </source>
</evidence>
<dbReference type="InterPro" id="IPR036259">
    <property type="entry name" value="MFS_trans_sf"/>
</dbReference>
<dbReference type="InterPro" id="IPR020846">
    <property type="entry name" value="MFS_dom"/>
</dbReference>
<dbReference type="Gene3D" id="1.20.1250.20">
    <property type="entry name" value="MFS general substrate transporter like domains"/>
    <property type="match status" value="1"/>
</dbReference>
<comment type="caution">
    <text evidence="7">The sequence shown here is derived from an EMBL/GenBank/DDBJ whole genome shotgun (WGS) entry which is preliminary data.</text>
</comment>
<evidence type="ECO:0000313" key="8">
    <source>
        <dbReference type="Proteomes" id="UP000007151"/>
    </source>
</evidence>
<dbReference type="GO" id="GO:0016020">
    <property type="term" value="C:membrane"/>
    <property type="evidence" value="ECO:0007669"/>
    <property type="project" value="UniProtKB-SubCell"/>
</dbReference>
<dbReference type="EMBL" id="AGBW02013060">
    <property type="protein sequence ID" value="OWR44035.1"/>
    <property type="molecule type" value="Genomic_DNA"/>
</dbReference>
<sequence length="137" mass="14862">LGRRYMVMGPMLIASILSLIAAFVPRGITSVALAVTARFFNNMAYSTVIQWTPELLPTPMRASGASFVHISAFAAITVSPFLIYSDRVWEGLSLILVGVIGVLAAGVALLVPETKGRSMPQTMDDWKTINNDTIFSR</sequence>
<keyword evidence="2 5" id="KW-0812">Transmembrane</keyword>
<keyword evidence="3 5" id="KW-1133">Transmembrane helix</keyword>
<proteinExistence type="predicted"/>
<evidence type="ECO:0000259" key="6">
    <source>
        <dbReference type="PROSITE" id="PS50850"/>
    </source>
</evidence>
<evidence type="ECO:0000256" key="2">
    <source>
        <dbReference type="ARBA" id="ARBA00022692"/>
    </source>
</evidence>
<dbReference type="Proteomes" id="UP000007151">
    <property type="component" value="Unassembled WGS sequence"/>
</dbReference>
<protein>
    <submittedName>
        <fullName evidence="7">Organic cation transporter protein</fullName>
    </submittedName>
</protein>
<name>A0A212ERD2_DANPL</name>
<evidence type="ECO:0000313" key="7">
    <source>
        <dbReference type="EMBL" id="OWR44035.1"/>
    </source>
</evidence>
<dbReference type="eggNOG" id="KOG0255">
    <property type="taxonomic scope" value="Eukaryota"/>
</dbReference>
<dbReference type="InParanoid" id="A0A212ERD2"/>
<dbReference type="PROSITE" id="PS50850">
    <property type="entry name" value="MFS"/>
    <property type="match status" value="1"/>
</dbReference>
<feature type="transmembrane region" description="Helical" evidence="5">
    <location>
        <begin position="91"/>
        <end position="111"/>
    </location>
</feature>
<feature type="transmembrane region" description="Helical" evidence="5">
    <location>
        <begin position="64"/>
        <end position="84"/>
    </location>
</feature>